<evidence type="ECO:0000313" key="2">
    <source>
        <dbReference type="Proteomes" id="UP000070544"/>
    </source>
</evidence>
<reference evidence="1 2" key="1">
    <citation type="journal article" date="2015" name="Genome Biol. Evol.">
        <title>Phylogenomic analyses indicate that early fungi evolved digesting cell walls of algal ancestors of land plants.</title>
        <authorList>
            <person name="Chang Y."/>
            <person name="Wang S."/>
            <person name="Sekimoto S."/>
            <person name="Aerts A.L."/>
            <person name="Choi C."/>
            <person name="Clum A."/>
            <person name="LaButti K.M."/>
            <person name="Lindquist E.A."/>
            <person name="Yee Ngan C."/>
            <person name="Ohm R.A."/>
            <person name="Salamov A.A."/>
            <person name="Grigoriev I.V."/>
            <person name="Spatafora J.W."/>
            <person name="Berbee M.L."/>
        </authorList>
    </citation>
    <scope>NUCLEOTIDE SEQUENCE [LARGE SCALE GENOMIC DNA]</scope>
    <source>
        <strain evidence="1 2">JEL478</strain>
    </source>
</reference>
<gene>
    <name evidence="1" type="ORF">M427DRAFT_230439</name>
</gene>
<organism evidence="1 2">
    <name type="scientific">Gonapodya prolifera (strain JEL478)</name>
    <name type="common">Monoblepharis prolifera</name>
    <dbReference type="NCBI Taxonomy" id="1344416"/>
    <lineage>
        <taxon>Eukaryota</taxon>
        <taxon>Fungi</taxon>
        <taxon>Fungi incertae sedis</taxon>
        <taxon>Chytridiomycota</taxon>
        <taxon>Chytridiomycota incertae sedis</taxon>
        <taxon>Monoblepharidomycetes</taxon>
        <taxon>Monoblepharidales</taxon>
        <taxon>Gonapodyaceae</taxon>
        <taxon>Gonapodya</taxon>
    </lineage>
</organism>
<protein>
    <submittedName>
        <fullName evidence="1">Uncharacterized protein</fullName>
    </submittedName>
</protein>
<keyword evidence="2" id="KW-1185">Reference proteome</keyword>
<sequence length="204" mass="22472">MFLFGRPARHLVLLRLDQNHRVTFRLVNLLIPSPRDEDGRTERKSIDFIFCEAGIAIGCIGTRPCLTGQIPDTGFPLPKTDSLRILWLVDVKGHSQKAGALGKAVLCRRRGSGFVQQNKKELSVFRKNVASACSYTSPVHAEGLLAAVQTGKAAVTSTILVCNFRVPDPVPLSSVPELNYRHARNSPLICLLRLYGPQHHPDAT</sequence>
<dbReference type="Proteomes" id="UP000070544">
    <property type="component" value="Unassembled WGS sequence"/>
</dbReference>
<evidence type="ECO:0000313" key="1">
    <source>
        <dbReference type="EMBL" id="KXS09459.1"/>
    </source>
</evidence>
<accession>A0A138ZY90</accession>
<dbReference type="AlphaFoldDB" id="A0A138ZY90"/>
<proteinExistence type="predicted"/>
<name>A0A138ZY90_GONPJ</name>
<dbReference type="EMBL" id="KQ965864">
    <property type="protein sequence ID" value="KXS09459.1"/>
    <property type="molecule type" value="Genomic_DNA"/>
</dbReference>